<keyword evidence="1" id="KW-0597">Phosphoprotein</keyword>
<dbReference type="InterPro" id="IPR046947">
    <property type="entry name" value="LytR-like"/>
</dbReference>
<dbReference type="Gene3D" id="3.40.50.2300">
    <property type="match status" value="1"/>
</dbReference>
<evidence type="ECO:0000256" key="1">
    <source>
        <dbReference type="PROSITE-ProRule" id="PRU00169"/>
    </source>
</evidence>
<feature type="domain" description="Response regulatory" evidence="2">
    <location>
        <begin position="6"/>
        <end position="119"/>
    </location>
</feature>
<dbReference type="SMART" id="SM00448">
    <property type="entry name" value="REC"/>
    <property type="match status" value="1"/>
</dbReference>
<dbReference type="AlphaFoldDB" id="A0A6J4Q464"/>
<protein>
    <recommendedName>
        <fullName evidence="5">Two-component transcriptional response regulator, LuxR family</fullName>
    </recommendedName>
</protein>
<dbReference type="EMBL" id="CADCUR010000317">
    <property type="protein sequence ID" value="CAA9433639.1"/>
    <property type="molecule type" value="Genomic_DNA"/>
</dbReference>
<evidence type="ECO:0008006" key="5">
    <source>
        <dbReference type="Google" id="ProtNLM"/>
    </source>
</evidence>
<dbReference type="SUPFAM" id="SSF52172">
    <property type="entry name" value="CheY-like"/>
    <property type="match status" value="1"/>
</dbReference>
<evidence type="ECO:0000259" key="2">
    <source>
        <dbReference type="PROSITE" id="PS50110"/>
    </source>
</evidence>
<dbReference type="PANTHER" id="PTHR37299">
    <property type="entry name" value="TRANSCRIPTIONAL REGULATOR-RELATED"/>
    <property type="match status" value="1"/>
</dbReference>
<name>A0A6J4Q464_9BACT</name>
<gene>
    <name evidence="4" type="ORF">AVDCRST_MAG74-3905</name>
</gene>
<dbReference type="SMART" id="SM00850">
    <property type="entry name" value="LytTR"/>
    <property type="match status" value="1"/>
</dbReference>
<dbReference type="PROSITE" id="PS50930">
    <property type="entry name" value="HTH_LYTTR"/>
    <property type="match status" value="1"/>
</dbReference>
<feature type="domain" description="HTH LytTR-type" evidence="3">
    <location>
        <begin position="154"/>
        <end position="259"/>
    </location>
</feature>
<dbReference type="Gene3D" id="2.40.50.1020">
    <property type="entry name" value="LytTr DNA-binding domain"/>
    <property type="match status" value="1"/>
</dbReference>
<dbReference type="Pfam" id="PF04397">
    <property type="entry name" value="LytTR"/>
    <property type="match status" value="1"/>
</dbReference>
<evidence type="ECO:0000259" key="3">
    <source>
        <dbReference type="PROSITE" id="PS50930"/>
    </source>
</evidence>
<dbReference type="PROSITE" id="PS50110">
    <property type="entry name" value="RESPONSE_REGULATORY"/>
    <property type="match status" value="1"/>
</dbReference>
<feature type="modified residue" description="4-aspartylphosphate" evidence="1">
    <location>
        <position position="57"/>
    </location>
</feature>
<proteinExistence type="predicted"/>
<organism evidence="4">
    <name type="scientific">uncultured Pyrinomonadaceae bacterium</name>
    <dbReference type="NCBI Taxonomy" id="2283094"/>
    <lineage>
        <taxon>Bacteria</taxon>
        <taxon>Pseudomonadati</taxon>
        <taxon>Acidobacteriota</taxon>
        <taxon>Blastocatellia</taxon>
        <taxon>Blastocatellales</taxon>
        <taxon>Pyrinomonadaceae</taxon>
        <taxon>environmental samples</taxon>
    </lineage>
</organism>
<sequence>MENKLRIIIADDERPARLFLRSLLESFDDTEICGEAETGAEAVEIIEREKPDLALLDLQMPEATGLEAVKLIKKKFMPLVAFVTAYDEYAVQAFQIGAVDYLLKPVDRSRLRETLDRAHERLEHTDFREREVERIHAATSVYEETTREPFLERIPLKHRDAIVLVPVGEIAAIVADAELLHITTVDDMTYTINFRLKDLEARLDSQKFVRLSRGTIVNLEMISHVVPQPGGTYNVSLKNNQQLNVSRLQSRVFRQQYLRM</sequence>
<dbReference type="PANTHER" id="PTHR37299:SF1">
    <property type="entry name" value="STAGE 0 SPORULATION PROTEIN A HOMOLOG"/>
    <property type="match status" value="1"/>
</dbReference>
<evidence type="ECO:0000313" key="4">
    <source>
        <dbReference type="EMBL" id="CAA9433639.1"/>
    </source>
</evidence>
<accession>A0A6J4Q464</accession>
<dbReference type="InterPro" id="IPR001789">
    <property type="entry name" value="Sig_transdc_resp-reg_receiver"/>
</dbReference>
<dbReference type="InterPro" id="IPR007492">
    <property type="entry name" value="LytTR_DNA-bd_dom"/>
</dbReference>
<dbReference type="Pfam" id="PF00072">
    <property type="entry name" value="Response_reg"/>
    <property type="match status" value="1"/>
</dbReference>
<dbReference type="GO" id="GO:0003677">
    <property type="term" value="F:DNA binding"/>
    <property type="evidence" value="ECO:0007669"/>
    <property type="project" value="InterPro"/>
</dbReference>
<reference evidence="4" key="1">
    <citation type="submission" date="2020-02" db="EMBL/GenBank/DDBJ databases">
        <authorList>
            <person name="Meier V. D."/>
        </authorList>
    </citation>
    <scope>NUCLEOTIDE SEQUENCE</scope>
    <source>
        <strain evidence="4">AVDCRST_MAG74</strain>
    </source>
</reference>
<dbReference type="GO" id="GO:0000156">
    <property type="term" value="F:phosphorelay response regulator activity"/>
    <property type="evidence" value="ECO:0007669"/>
    <property type="project" value="InterPro"/>
</dbReference>
<dbReference type="InterPro" id="IPR011006">
    <property type="entry name" value="CheY-like_superfamily"/>
</dbReference>